<name>A0A2Z6MYW3_TRISU</name>
<gene>
    <name evidence="1" type="ORF">TSUD_111570</name>
</gene>
<dbReference type="Proteomes" id="UP000242715">
    <property type="component" value="Unassembled WGS sequence"/>
</dbReference>
<organism evidence="1 2">
    <name type="scientific">Trifolium subterraneum</name>
    <name type="common">Subterranean clover</name>
    <dbReference type="NCBI Taxonomy" id="3900"/>
    <lineage>
        <taxon>Eukaryota</taxon>
        <taxon>Viridiplantae</taxon>
        <taxon>Streptophyta</taxon>
        <taxon>Embryophyta</taxon>
        <taxon>Tracheophyta</taxon>
        <taxon>Spermatophyta</taxon>
        <taxon>Magnoliopsida</taxon>
        <taxon>eudicotyledons</taxon>
        <taxon>Gunneridae</taxon>
        <taxon>Pentapetalae</taxon>
        <taxon>rosids</taxon>
        <taxon>fabids</taxon>
        <taxon>Fabales</taxon>
        <taxon>Fabaceae</taxon>
        <taxon>Papilionoideae</taxon>
        <taxon>50 kb inversion clade</taxon>
        <taxon>NPAAA clade</taxon>
        <taxon>Hologalegina</taxon>
        <taxon>IRL clade</taxon>
        <taxon>Trifolieae</taxon>
        <taxon>Trifolium</taxon>
    </lineage>
</organism>
<evidence type="ECO:0000313" key="2">
    <source>
        <dbReference type="Proteomes" id="UP000242715"/>
    </source>
</evidence>
<sequence length="194" mass="22222">MYFTGNESLNPFENCRNLKNLLLREIRFRLEPVPEDFVISAPQLNNLSLMCNRFKCNLVIVAPKLISFNYLHASPGAMLEFNIPSVHNFTINICEPHNKLGVPHQKPGEKTKHGLIKMFREGPEAELSFSTAVVSCGTSVIMPKKRYPSCSRCQWKSLNLRVGSTYKIFVNKLDQITGYFRRCSQCEDYEVLTI</sequence>
<evidence type="ECO:0000313" key="1">
    <source>
        <dbReference type="EMBL" id="GAU22017.1"/>
    </source>
</evidence>
<proteinExistence type="predicted"/>
<dbReference type="EMBL" id="DF973240">
    <property type="protein sequence ID" value="GAU22017.1"/>
    <property type="molecule type" value="Genomic_DNA"/>
</dbReference>
<reference evidence="2" key="1">
    <citation type="journal article" date="2017" name="Front. Plant Sci.">
        <title>Climate Clever Clovers: New Paradigm to Reduce the Environmental Footprint of Ruminants by Breeding Low Methanogenic Forages Utilizing Haplotype Variation.</title>
        <authorList>
            <person name="Kaur P."/>
            <person name="Appels R."/>
            <person name="Bayer P.E."/>
            <person name="Keeble-Gagnere G."/>
            <person name="Wang J."/>
            <person name="Hirakawa H."/>
            <person name="Shirasawa K."/>
            <person name="Vercoe P."/>
            <person name="Stefanova K."/>
            <person name="Durmic Z."/>
            <person name="Nichols P."/>
            <person name="Revell C."/>
            <person name="Isobe S.N."/>
            <person name="Edwards D."/>
            <person name="Erskine W."/>
        </authorList>
    </citation>
    <scope>NUCLEOTIDE SEQUENCE [LARGE SCALE GENOMIC DNA]</scope>
    <source>
        <strain evidence="2">cv. Daliak</strain>
    </source>
</reference>
<evidence type="ECO:0008006" key="3">
    <source>
        <dbReference type="Google" id="ProtNLM"/>
    </source>
</evidence>
<dbReference type="OrthoDB" id="612216at2759"/>
<dbReference type="AlphaFoldDB" id="A0A2Z6MYW3"/>
<keyword evidence="2" id="KW-1185">Reference proteome</keyword>
<accession>A0A2Z6MYW3</accession>
<protein>
    <recommendedName>
        <fullName evidence="3">FBD domain-containing protein</fullName>
    </recommendedName>
</protein>